<dbReference type="OrthoDB" id="1871428at2759"/>
<evidence type="ECO:0000313" key="7">
    <source>
        <dbReference type="EMBL" id="KAG0483389.1"/>
    </source>
</evidence>
<dbReference type="PANTHER" id="PTHR31719">
    <property type="entry name" value="NAC TRANSCRIPTION FACTOR 56"/>
    <property type="match status" value="1"/>
</dbReference>
<sequence>MEIKEFIKHGLVRLPPGFRFHPTDEELVVQYLKRKALSCPLPAAIIPEIDLQKYNPWDLPGGSGEDRYFFYLRERNFEKKKKMTTNSGYWKPSGKTQPVLGSRNNELVGAKQVLVFYKGKPPHGSRTLWVLHEYSLSDHGLINSSTQSLVASRKDWVVCRIFAKRRSTKLRRRFARFQESYEYQATCSSSSPSCITDLSDEESINGEEATSSDYIV</sequence>
<keyword evidence="4" id="KW-0539">Nucleus</keyword>
<gene>
    <name evidence="7" type="ORF">HPP92_011473</name>
</gene>
<evidence type="ECO:0000313" key="8">
    <source>
        <dbReference type="Proteomes" id="UP000639772"/>
    </source>
</evidence>
<evidence type="ECO:0000259" key="6">
    <source>
        <dbReference type="PROSITE" id="PS51005"/>
    </source>
</evidence>
<feature type="region of interest" description="Disordered" evidence="5">
    <location>
        <begin position="189"/>
        <end position="216"/>
    </location>
</feature>
<keyword evidence="3" id="KW-0804">Transcription</keyword>
<dbReference type="AlphaFoldDB" id="A0A835R729"/>
<dbReference type="InterPro" id="IPR003441">
    <property type="entry name" value="NAC-dom"/>
</dbReference>
<name>A0A835R729_VANPL</name>
<keyword evidence="2" id="KW-0238">DNA-binding</keyword>
<dbReference type="InterPro" id="IPR036093">
    <property type="entry name" value="NAC_dom_sf"/>
</dbReference>
<dbReference type="Pfam" id="PF02365">
    <property type="entry name" value="NAM"/>
    <property type="match status" value="1"/>
</dbReference>
<comment type="caution">
    <text evidence="7">The sequence shown here is derived from an EMBL/GenBank/DDBJ whole genome shotgun (WGS) entry which is preliminary data.</text>
</comment>
<proteinExistence type="predicted"/>
<dbReference type="GO" id="GO:0006355">
    <property type="term" value="P:regulation of DNA-templated transcription"/>
    <property type="evidence" value="ECO:0007669"/>
    <property type="project" value="InterPro"/>
</dbReference>
<evidence type="ECO:0000256" key="4">
    <source>
        <dbReference type="ARBA" id="ARBA00023242"/>
    </source>
</evidence>
<dbReference type="GO" id="GO:0003677">
    <property type="term" value="F:DNA binding"/>
    <property type="evidence" value="ECO:0007669"/>
    <property type="project" value="UniProtKB-KW"/>
</dbReference>
<dbReference type="PROSITE" id="PS51005">
    <property type="entry name" value="NAC"/>
    <property type="match status" value="1"/>
</dbReference>
<organism evidence="7 8">
    <name type="scientific">Vanilla planifolia</name>
    <name type="common">Vanilla</name>
    <dbReference type="NCBI Taxonomy" id="51239"/>
    <lineage>
        <taxon>Eukaryota</taxon>
        <taxon>Viridiplantae</taxon>
        <taxon>Streptophyta</taxon>
        <taxon>Embryophyta</taxon>
        <taxon>Tracheophyta</taxon>
        <taxon>Spermatophyta</taxon>
        <taxon>Magnoliopsida</taxon>
        <taxon>Liliopsida</taxon>
        <taxon>Asparagales</taxon>
        <taxon>Orchidaceae</taxon>
        <taxon>Vanilloideae</taxon>
        <taxon>Vanilleae</taxon>
        <taxon>Vanilla</taxon>
    </lineage>
</organism>
<dbReference type="PANTHER" id="PTHR31719:SF130">
    <property type="entry name" value="NAC DOMAIN-CONTAINING PROTEIN 18"/>
    <property type="match status" value="1"/>
</dbReference>
<accession>A0A835R729</accession>
<evidence type="ECO:0000256" key="1">
    <source>
        <dbReference type="ARBA" id="ARBA00023015"/>
    </source>
</evidence>
<reference evidence="7 8" key="1">
    <citation type="journal article" date="2020" name="Nat. Food">
        <title>A phased Vanilla planifolia genome enables genetic improvement of flavour and production.</title>
        <authorList>
            <person name="Hasing T."/>
            <person name="Tang H."/>
            <person name="Brym M."/>
            <person name="Khazi F."/>
            <person name="Huang T."/>
            <person name="Chambers A.H."/>
        </authorList>
    </citation>
    <scope>NUCLEOTIDE SEQUENCE [LARGE SCALE GENOMIC DNA]</scope>
    <source>
        <tissue evidence="7">Leaf</tissue>
    </source>
</reference>
<feature type="domain" description="NAC" evidence="6">
    <location>
        <begin position="14"/>
        <end position="164"/>
    </location>
</feature>
<dbReference type="Proteomes" id="UP000639772">
    <property type="component" value="Unassembled WGS sequence"/>
</dbReference>
<evidence type="ECO:0000256" key="3">
    <source>
        <dbReference type="ARBA" id="ARBA00023163"/>
    </source>
</evidence>
<dbReference type="SUPFAM" id="SSF101941">
    <property type="entry name" value="NAC domain"/>
    <property type="match status" value="1"/>
</dbReference>
<protein>
    <recommendedName>
        <fullName evidence="6">NAC domain-containing protein</fullName>
    </recommendedName>
</protein>
<dbReference type="Gene3D" id="2.170.150.80">
    <property type="entry name" value="NAC domain"/>
    <property type="match status" value="1"/>
</dbReference>
<keyword evidence="1" id="KW-0805">Transcription regulation</keyword>
<dbReference type="EMBL" id="JADCNM010000005">
    <property type="protein sequence ID" value="KAG0483389.1"/>
    <property type="molecule type" value="Genomic_DNA"/>
</dbReference>
<evidence type="ECO:0000256" key="5">
    <source>
        <dbReference type="SAM" id="MobiDB-lite"/>
    </source>
</evidence>
<evidence type="ECO:0000256" key="2">
    <source>
        <dbReference type="ARBA" id="ARBA00023125"/>
    </source>
</evidence>